<accession>A0A7M6DMJ8</accession>
<evidence type="ECO:0008006" key="3">
    <source>
        <dbReference type="Google" id="ProtNLM"/>
    </source>
</evidence>
<dbReference type="AlphaFoldDB" id="A0A7M6DMJ8"/>
<dbReference type="RefSeq" id="XP_066921791.1">
    <property type="nucleotide sequence ID" value="XM_067065690.1"/>
</dbReference>
<keyword evidence="2" id="KW-1185">Reference proteome</keyword>
<name>A0A7M6DMJ8_9CNID</name>
<dbReference type="Proteomes" id="UP000594262">
    <property type="component" value="Unplaced"/>
</dbReference>
<evidence type="ECO:0000313" key="1">
    <source>
        <dbReference type="EnsemblMetazoa" id="CLYHEMP016329.1"/>
    </source>
</evidence>
<dbReference type="OrthoDB" id="5919182at2759"/>
<sequence>MDAGTKTNIKMAAVTRSFLQKFPKCFCKNLRSASTAAPYSYLRHEDVTHCSNLRENTQYNSEIRGVWIQHGVEHLKSLENIRIKNVVKQISINDQLNSKGMDEKSLFLYDKIPPLKFSNPDVSIVCTRDETKPWDIAIQLENGEELNVDVDGKTSHEIFIEFCNLIAEETT</sequence>
<dbReference type="GeneID" id="136809172"/>
<evidence type="ECO:0000313" key="2">
    <source>
        <dbReference type="Proteomes" id="UP000594262"/>
    </source>
</evidence>
<organism evidence="1 2">
    <name type="scientific">Clytia hemisphaerica</name>
    <dbReference type="NCBI Taxonomy" id="252671"/>
    <lineage>
        <taxon>Eukaryota</taxon>
        <taxon>Metazoa</taxon>
        <taxon>Cnidaria</taxon>
        <taxon>Hydrozoa</taxon>
        <taxon>Hydroidolina</taxon>
        <taxon>Leptothecata</taxon>
        <taxon>Obeliida</taxon>
        <taxon>Clytiidae</taxon>
        <taxon>Clytia</taxon>
    </lineage>
</organism>
<reference evidence="1" key="1">
    <citation type="submission" date="2021-01" db="UniProtKB">
        <authorList>
            <consortium name="EnsemblMetazoa"/>
        </authorList>
    </citation>
    <scope>IDENTIFICATION</scope>
</reference>
<dbReference type="EnsemblMetazoa" id="CLYHEMT016329.1">
    <property type="protein sequence ID" value="CLYHEMP016329.1"/>
    <property type="gene ID" value="CLYHEMG016329"/>
</dbReference>
<proteinExistence type="predicted"/>
<protein>
    <recommendedName>
        <fullName evidence="3">Ribosomal protein/NADH dehydrogenase domain-containing protein</fullName>
    </recommendedName>
</protein>